<keyword evidence="2 3" id="KW-0690">Ribosome biogenesis</keyword>
<accession>A0A850NTB1</accession>
<dbReference type="NCBIfam" id="NF000932">
    <property type="entry name" value="PRK00092.2-5"/>
    <property type="match status" value="1"/>
</dbReference>
<comment type="function">
    <text evidence="3">Required for maturation of 30S ribosomal subunits.</text>
</comment>
<dbReference type="EMBL" id="JABXXQ010000111">
    <property type="protein sequence ID" value="NVN30158.1"/>
    <property type="molecule type" value="Genomic_DNA"/>
</dbReference>
<proteinExistence type="inferred from homology"/>
<dbReference type="InterPro" id="IPR028989">
    <property type="entry name" value="RimP_N"/>
</dbReference>
<reference evidence="7 8" key="1">
    <citation type="submission" date="2020-06" db="EMBL/GenBank/DDBJ databases">
        <title>Description of novel acetic acid bacteria.</title>
        <authorList>
            <person name="Sombolestani A."/>
        </authorList>
    </citation>
    <scope>NUCLEOTIDE SEQUENCE [LARGE SCALE GENOMIC DNA]</scope>
    <source>
        <strain evidence="7 8">LMG 26838</strain>
    </source>
</reference>
<dbReference type="Proteomes" id="UP000565205">
    <property type="component" value="Unassembled WGS sequence"/>
</dbReference>
<feature type="domain" description="Ribosome maturation factor RimP C-terminal" evidence="6">
    <location>
        <begin position="167"/>
        <end position="232"/>
    </location>
</feature>
<feature type="compositionally biased region" description="Acidic residues" evidence="4">
    <location>
        <begin position="243"/>
        <end position="252"/>
    </location>
</feature>
<feature type="region of interest" description="Disordered" evidence="4">
    <location>
        <begin position="240"/>
        <end position="286"/>
    </location>
</feature>
<evidence type="ECO:0000259" key="5">
    <source>
        <dbReference type="Pfam" id="PF02576"/>
    </source>
</evidence>
<organism evidence="7 8">
    <name type="scientific">Endobacter medicaginis</name>
    <dbReference type="NCBI Taxonomy" id="1181271"/>
    <lineage>
        <taxon>Bacteria</taxon>
        <taxon>Pseudomonadati</taxon>
        <taxon>Pseudomonadota</taxon>
        <taxon>Alphaproteobacteria</taxon>
        <taxon>Acetobacterales</taxon>
        <taxon>Acetobacteraceae</taxon>
        <taxon>Endobacter</taxon>
    </lineage>
</organism>
<dbReference type="InterPro" id="IPR003728">
    <property type="entry name" value="Ribosome_maturation_RimP"/>
</dbReference>
<dbReference type="GO" id="GO:0005829">
    <property type="term" value="C:cytosol"/>
    <property type="evidence" value="ECO:0007669"/>
    <property type="project" value="TreeGrafter"/>
</dbReference>
<comment type="similarity">
    <text evidence="3">Belongs to the RimP family.</text>
</comment>
<dbReference type="AlphaFoldDB" id="A0A850NTB1"/>
<dbReference type="SUPFAM" id="SSF74942">
    <property type="entry name" value="YhbC-like, C-terminal domain"/>
    <property type="match status" value="1"/>
</dbReference>
<evidence type="ECO:0000256" key="3">
    <source>
        <dbReference type="HAMAP-Rule" id="MF_01077"/>
    </source>
</evidence>
<evidence type="ECO:0000313" key="7">
    <source>
        <dbReference type="EMBL" id="NVN30158.1"/>
    </source>
</evidence>
<dbReference type="CDD" id="cd01734">
    <property type="entry name" value="YlxS_C"/>
    <property type="match status" value="1"/>
</dbReference>
<dbReference type="PANTHER" id="PTHR33867:SF1">
    <property type="entry name" value="RIBOSOME MATURATION FACTOR RIMP"/>
    <property type="match status" value="1"/>
</dbReference>
<comment type="caution">
    <text evidence="7">The sequence shown here is derived from an EMBL/GenBank/DDBJ whole genome shotgun (WGS) entry which is preliminary data.</text>
</comment>
<dbReference type="SUPFAM" id="SSF75420">
    <property type="entry name" value="YhbC-like, N-terminal domain"/>
    <property type="match status" value="1"/>
</dbReference>
<evidence type="ECO:0000256" key="2">
    <source>
        <dbReference type="ARBA" id="ARBA00022517"/>
    </source>
</evidence>
<dbReference type="HAMAP" id="MF_01077">
    <property type="entry name" value="RimP"/>
    <property type="match status" value="1"/>
</dbReference>
<dbReference type="Gene3D" id="3.30.300.70">
    <property type="entry name" value="RimP-like superfamily, N-terminal"/>
    <property type="match status" value="1"/>
</dbReference>
<dbReference type="Pfam" id="PF17384">
    <property type="entry name" value="DUF150_C"/>
    <property type="match status" value="1"/>
</dbReference>
<feature type="domain" description="Ribosome maturation factor RimP N-terminal" evidence="5">
    <location>
        <begin position="92"/>
        <end position="164"/>
    </location>
</feature>
<protein>
    <recommendedName>
        <fullName evidence="3">Ribosome maturation factor RimP</fullName>
    </recommendedName>
</protein>
<keyword evidence="1 3" id="KW-0963">Cytoplasm</keyword>
<dbReference type="InterPro" id="IPR036847">
    <property type="entry name" value="RimP_C_sf"/>
</dbReference>
<gene>
    <name evidence="3 7" type="primary">rimP</name>
    <name evidence="7" type="ORF">HUK83_07400</name>
</gene>
<evidence type="ECO:0000259" key="6">
    <source>
        <dbReference type="Pfam" id="PF17384"/>
    </source>
</evidence>
<sequence>MRARGLTIGSRRYRSLAADDPRDNPCIRAGLALSGAHQRQSPRSREVACKGRPFGFGAQTLDHDELDHDDTPFTATGQLTAGGLDARITAAIQPGLEAMGYDLVRVAVLGRERPTVQVMADRADGSLIGVADCEAISHAVSAILDVDDPIPGAWNLEVSSAGIDRPLTRAKDWVRFAGHLARAETMVPVAGRKRFNGIIIGADDHSATLRLDDGSDVVLPLDELRRAKLVLTDALIAATMPEGADEPDDLETEAGTAQEAEVSADAPRRGPGRFANRRAKPRANRH</sequence>
<dbReference type="InterPro" id="IPR028998">
    <property type="entry name" value="RimP_C"/>
</dbReference>
<evidence type="ECO:0000256" key="1">
    <source>
        <dbReference type="ARBA" id="ARBA00022490"/>
    </source>
</evidence>
<comment type="subcellular location">
    <subcellularLocation>
        <location evidence="3">Cytoplasm</location>
    </subcellularLocation>
</comment>
<name>A0A850NTB1_9PROT</name>
<dbReference type="PANTHER" id="PTHR33867">
    <property type="entry name" value="RIBOSOME MATURATION FACTOR RIMP"/>
    <property type="match status" value="1"/>
</dbReference>
<dbReference type="InterPro" id="IPR035956">
    <property type="entry name" value="RimP_N_sf"/>
</dbReference>
<dbReference type="GO" id="GO:0006412">
    <property type="term" value="P:translation"/>
    <property type="evidence" value="ECO:0007669"/>
    <property type="project" value="TreeGrafter"/>
</dbReference>
<dbReference type="GO" id="GO:0000028">
    <property type="term" value="P:ribosomal small subunit assembly"/>
    <property type="evidence" value="ECO:0007669"/>
    <property type="project" value="TreeGrafter"/>
</dbReference>
<feature type="compositionally biased region" description="Basic residues" evidence="4">
    <location>
        <begin position="275"/>
        <end position="286"/>
    </location>
</feature>
<evidence type="ECO:0000313" key="8">
    <source>
        <dbReference type="Proteomes" id="UP000565205"/>
    </source>
</evidence>
<dbReference type="Pfam" id="PF02576">
    <property type="entry name" value="RimP_N"/>
    <property type="match status" value="1"/>
</dbReference>
<evidence type="ECO:0000256" key="4">
    <source>
        <dbReference type="SAM" id="MobiDB-lite"/>
    </source>
</evidence>